<feature type="region of interest" description="Disordered" evidence="1">
    <location>
        <begin position="31"/>
        <end position="53"/>
    </location>
</feature>
<organism evidence="2">
    <name type="scientific">Lotharella globosa</name>
    <dbReference type="NCBI Taxonomy" id="91324"/>
    <lineage>
        <taxon>Eukaryota</taxon>
        <taxon>Sar</taxon>
        <taxon>Rhizaria</taxon>
        <taxon>Cercozoa</taxon>
        <taxon>Chlorarachniophyceae</taxon>
        <taxon>Lotharella</taxon>
    </lineage>
</organism>
<feature type="compositionally biased region" description="Polar residues" evidence="1">
    <location>
        <begin position="269"/>
        <end position="278"/>
    </location>
</feature>
<gene>
    <name evidence="2" type="ORF">LGLO00237_LOCUS33383</name>
</gene>
<feature type="compositionally biased region" description="Basic and acidic residues" evidence="1">
    <location>
        <begin position="37"/>
        <end position="53"/>
    </location>
</feature>
<proteinExistence type="predicted"/>
<sequence length="412" mass="44907">MSQREAEIGEWKEKWEVANRQAKAALKAVKAGKKAKRLEEEQQKVESNRQKDKYTHDLNALKHKLDVQKRVSEQQQRRLQEMKTQIEKLKRKLTSQEDSKKALEREMDAKQKDLHETCAEWKSKAKTNARVLSETRTNLTQMSKRKKDLEKWRKEAEDNTIPNLKRRVEELQKEVETWKTRAEIYSEQLKEALEAASEANANSSQPKLGLGVGAVGVHTAPASGTHSAAGSKISASTWGVPPAAIGTSSAIGTSLGSGNGILPVRPIGSNLSWGSSSRDGAPRRFVPSWDPLPRTPLHPNGGSRWSSFENEGAKKSGTPNATPTEGTGSGSGPPAWGSPEENSTFANDYKDGSNVVGSGRDRSRLNVAVGMESAGRGGTSGPTESMFGKLALANRSKPLVIVDDTPTPHSSK</sequence>
<accession>A0A7S3ZF94</accession>
<reference evidence="2" key="1">
    <citation type="submission" date="2021-01" db="EMBL/GenBank/DDBJ databases">
        <authorList>
            <person name="Corre E."/>
            <person name="Pelletier E."/>
            <person name="Niang G."/>
            <person name="Scheremetjew M."/>
            <person name="Finn R."/>
            <person name="Kale V."/>
            <person name="Holt S."/>
            <person name="Cochrane G."/>
            <person name="Meng A."/>
            <person name="Brown T."/>
            <person name="Cohen L."/>
        </authorList>
    </citation>
    <scope>NUCLEOTIDE SEQUENCE</scope>
    <source>
        <strain evidence="2">CCCM811</strain>
    </source>
</reference>
<feature type="region of interest" description="Disordered" evidence="1">
    <location>
        <begin position="133"/>
        <end position="155"/>
    </location>
</feature>
<name>A0A7S3ZF94_9EUKA</name>
<protein>
    <submittedName>
        <fullName evidence="2">Uncharacterized protein</fullName>
    </submittedName>
</protein>
<dbReference type="EMBL" id="HBIV01048047">
    <property type="protein sequence ID" value="CAE0681596.1"/>
    <property type="molecule type" value="Transcribed_RNA"/>
</dbReference>
<evidence type="ECO:0000256" key="1">
    <source>
        <dbReference type="SAM" id="MobiDB-lite"/>
    </source>
</evidence>
<feature type="compositionally biased region" description="Polar residues" evidence="1">
    <location>
        <begin position="246"/>
        <end position="256"/>
    </location>
</feature>
<dbReference type="AlphaFoldDB" id="A0A7S3ZF94"/>
<evidence type="ECO:0000313" key="2">
    <source>
        <dbReference type="EMBL" id="CAE0681596.1"/>
    </source>
</evidence>
<feature type="compositionally biased region" description="Low complexity" evidence="1">
    <location>
        <begin position="322"/>
        <end position="339"/>
    </location>
</feature>
<feature type="region of interest" description="Disordered" evidence="1">
    <location>
        <begin position="244"/>
        <end position="362"/>
    </location>
</feature>